<dbReference type="GO" id="GO:0000815">
    <property type="term" value="C:ESCRT III complex"/>
    <property type="evidence" value="ECO:0007669"/>
    <property type="project" value="TreeGrafter"/>
</dbReference>
<comment type="similarity">
    <text evidence="2">Belongs to the SNF7 family.</text>
</comment>
<evidence type="ECO:0000313" key="7">
    <source>
        <dbReference type="Proteomes" id="UP000038040"/>
    </source>
</evidence>
<keyword evidence="4" id="KW-0175">Coiled coil</keyword>
<sequence>MSVFGKIFGTGKKQVPPATPQESIQKLRETEEMLVKKQEFLEKKIEAEIASAKKHGTKNKRLALHALKRKKQFEKQLQHIDGVLSTIEFQREALENASTNAEVLQVMGSAAKALKTAHNDMDVDQVHDLMEDIAEQQEVANEIAEAISNPVGFGHDIDEDELLKELEELEQEELDKQLLNVGPTPATVSGLPEAPVADLPVASKKIAKKQQEDDDLAELEAWANA</sequence>
<reference evidence="9" key="1">
    <citation type="submission" date="2017-02" db="UniProtKB">
        <authorList>
            <consortium name="WormBaseParasite"/>
        </authorList>
    </citation>
    <scope>IDENTIFICATION</scope>
</reference>
<keyword evidence="3" id="KW-0967">Endosome</keyword>
<evidence type="ECO:0000256" key="3">
    <source>
        <dbReference type="ARBA" id="ARBA00022753"/>
    </source>
</evidence>
<organism evidence="7 9">
    <name type="scientific">Dracunculus medinensis</name>
    <name type="common">Guinea worm</name>
    <dbReference type="NCBI Taxonomy" id="318479"/>
    <lineage>
        <taxon>Eukaryota</taxon>
        <taxon>Metazoa</taxon>
        <taxon>Ecdysozoa</taxon>
        <taxon>Nematoda</taxon>
        <taxon>Chromadorea</taxon>
        <taxon>Rhabditida</taxon>
        <taxon>Spirurina</taxon>
        <taxon>Dracunculoidea</taxon>
        <taxon>Dracunculidae</taxon>
        <taxon>Dracunculus</taxon>
    </lineage>
</organism>
<dbReference type="GO" id="GO:0032511">
    <property type="term" value="P:late endosome to vacuole transport via multivesicular body sorting pathway"/>
    <property type="evidence" value="ECO:0007669"/>
    <property type="project" value="TreeGrafter"/>
</dbReference>
<dbReference type="InterPro" id="IPR005024">
    <property type="entry name" value="Snf7_fam"/>
</dbReference>
<dbReference type="Proteomes" id="UP000274756">
    <property type="component" value="Unassembled WGS sequence"/>
</dbReference>
<dbReference type="STRING" id="318479.A0A0N4UFZ7"/>
<evidence type="ECO:0000256" key="1">
    <source>
        <dbReference type="ARBA" id="ARBA00004603"/>
    </source>
</evidence>
<gene>
    <name evidence="6" type="ORF">DME_LOCUS9500</name>
</gene>
<keyword evidence="8" id="KW-1185">Reference proteome</keyword>
<dbReference type="PANTHER" id="PTHR22761">
    <property type="entry name" value="CHARGED MULTIVESICULAR BODY PROTEIN"/>
    <property type="match status" value="1"/>
</dbReference>
<dbReference type="GO" id="GO:0009898">
    <property type="term" value="C:cytoplasmic side of plasma membrane"/>
    <property type="evidence" value="ECO:0007669"/>
    <property type="project" value="TreeGrafter"/>
</dbReference>
<dbReference type="GO" id="GO:0006900">
    <property type="term" value="P:vesicle budding from membrane"/>
    <property type="evidence" value="ECO:0007669"/>
    <property type="project" value="TreeGrafter"/>
</dbReference>
<accession>A0A0N4UFZ7</accession>
<protein>
    <submittedName>
        <fullName evidence="9">Charged multivesicular body protein 4b</fullName>
    </submittedName>
</protein>
<dbReference type="Pfam" id="PF03357">
    <property type="entry name" value="Snf7"/>
    <property type="match status" value="1"/>
</dbReference>
<evidence type="ECO:0000256" key="5">
    <source>
        <dbReference type="SAM" id="MobiDB-lite"/>
    </source>
</evidence>
<dbReference type="FunFam" id="1.10.287.1060:FF:000001">
    <property type="entry name" value="Charged multivesicular body protein 4b"/>
    <property type="match status" value="1"/>
</dbReference>
<feature type="region of interest" description="Disordered" evidence="5">
    <location>
        <begin position="1"/>
        <end position="22"/>
    </location>
</feature>
<dbReference type="Gene3D" id="6.10.250.1710">
    <property type="match status" value="1"/>
</dbReference>
<dbReference type="AlphaFoldDB" id="A0A0N4UFZ7"/>
<dbReference type="PANTHER" id="PTHR22761:SF10">
    <property type="entry name" value="GH13992P"/>
    <property type="match status" value="1"/>
</dbReference>
<name>A0A0N4UFZ7_DRAME</name>
<comment type="subcellular location">
    <subcellularLocation>
        <location evidence="1">Late endosome</location>
    </subcellularLocation>
</comment>
<reference evidence="6 8" key="2">
    <citation type="submission" date="2018-11" db="EMBL/GenBank/DDBJ databases">
        <authorList>
            <consortium name="Pathogen Informatics"/>
        </authorList>
    </citation>
    <scope>NUCLEOTIDE SEQUENCE [LARGE SCALE GENOMIC DNA]</scope>
</reference>
<proteinExistence type="inferred from homology"/>
<dbReference type="OrthoDB" id="5592979at2759"/>
<evidence type="ECO:0000256" key="4">
    <source>
        <dbReference type="ARBA" id="ARBA00023054"/>
    </source>
</evidence>
<dbReference type="GO" id="GO:0005771">
    <property type="term" value="C:multivesicular body"/>
    <property type="evidence" value="ECO:0007669"/>
    <property type="project" value="TreeGrafter"/>
</dbReference>
<dbReference type="EMBL" id="UYYG01001183">
    <property type="protein sequence ID" value="VDN59527.1"/>
    <property type="molecule type" value="Genomic_DNA"/>
</dbReference>
<evidence type="ECO:0000313" key="6">
    <source>
        <dbReference type="EMBL" id="VDN59527.1"/>
    </source>
</evidence>
<dbReference type="Proteomes" id="UP000038040">
    <property type="component" value="Unplaced"/>
</dbReference>
<evidence type="ECO:0000313" key="8">
    <source>
        <dbReference type="Proteomes" id="UP000274756"/>
    </source>
</evidence>
<evidence type="ECO:0000313" key="9">
    <source>
        <dbReference type="WBParaSite" id="DME_0000638901-mRNA-1"/>
    </source>
</evidence>
<dbReference type="Gene3D" id="1.10.287.1060">
    <property type="entry name" value="ESAT-6-like"/>
    <property type="match status" value="1"/>
</dbReference>
<evidence type="ECO:0000256" key="2">
    <source>
        <dbReference type="ARBA" id="ARBA00006190"/>
    </source>
</evidence>
<dbReference type="WBParaSite" id="DME_0000638901-mRNA-1">
    <property type="protein sequence ID" value="DME_0000638901-mRNA-1"/>
    <property type="gene ID" value="DME_0000638901"/>
</dbReference>